<name>A0A2T7NTV9_POMCA</name>
<evidence type="ECO:0000256" key="1">
    <source>
        <dbReference type="SAM" id="MobiDB-lite"/>
    </source>
</evidence>
<accession>A0A2T7NTV9</accession>
<feature type="region of interest" description="Disordered" evidence="1">
    <location>
        <begin position="58"/>
        <end position="100"/>
    </location>
</feature>
<evidence type="ECO:0000313" key="2">
    <source>
        <dbReference type="EMBL" id="PVD24595.1"/>
    </source>
</evidence>
<evidence type="ECO:0000313" key="3">
    <source>
        <dbReference type="Proteomes" id="UP000245119"/>
    </source>
</evidence>
<feature type="compositionally biased region" description="Basic and acidic residues" evidence="1">
    <location>
        <begin position="163"/>
        <end position="172"/>
    </location>
</feature>
<protein>
    <submittedName>
        <fullName evidence="2">Uncharacterized protein</fullName>
    </submittedName>
</protein>
<keyword evidence="3" id="KW-1185">Reference proteome</keyword>
<feature type="compositionally biased region" description="Acidic residues" evidence="1">
    <location>
        <begin position="74"/>
        <end position="95"/>
    </location>
</feature>
<feature type="region of interest" description="Disordered" evidence="1">
    <location>
        <begin position="146"/>
        <end position="172"/>
    </location>
</feature>
<dbReference type="AlphaFoldDB" id="A0A2T7NTV9"/>
<comment type="caution">
    <text evidence="2">The sequence shown here is derived from an EMBL/GenBank/DDBJ whole genome shotgun (WGS) entry which is preliminary data.</text>
</comment>
<reference evidence="2 3" key="1">
    <citation type="submission" date="2018-04" db="EMBL/GenBank/DDBJ databases">
        <title>The genome of golden apple snail Pomacea canaliculata provides insight into stress tolerance and invasive adaptation.</title>
        <authorList>
            <person name="Liu C."/>
            <person name="Liu B."/>
            <person name="Ren Y."/>
            <person name="Zhang Y."/>
            <person name="Wang H."/>
            <person name="Li S."/>
            <person name="Jiang F."/>
            <person name="Yin L."/>
            <person name="Zhang G."/>
            <person name="Qian W."/>
            <person name="Fan W."/>
        </authorList>
    </citation>
    <scope>NUCLEOTIDE SEQUENCE [LARGE SCALE GENOMIC DNA]</scope>
    <source>
        <strain evidence="2">SZHN2017</strain>
        <tissue evidence="2">Muscle</tissue>
    </source>
</reference>
<sequence>MFVGKRRTPMFVGKREAPMFVGKKARPMFVGKRENPMLQRNPEVSDVAGHDPASFVGRSEEATAENNEFSAPVLDDEIGDPFAEEQEEEEEEDNGELDKRYSVPLLVGKRQEEDIGQLLATLQTLQAARNYRRMIQADKRYNAPFFIGRRDSQTSSQPVEGSGVEKDSALMR</sequence>
<proteinExistence type="predicted"/>
<dbReference type="EMBL" id="PZQS01000009">
    <property type="protein sequence ID" value="PVD24595.1"/>
    <property type="molecule type" value="Genomic_DNA"/>
</dbReference>
<organism evidence="2 3">
    <name type="scientific">Pomacea canaliculata</name>
    <name type="common">Golden apple snail</name>
    <dbReference type="NCBI Taxonomy" id="400727"/>
    <lineage>
        <taxon>Eukaryota</taxon>
        <taxon>Metazoa</taxon>
        <taxon>Spiralia</taxon>
        <taxon>Lophotrochozoa</taxon>
        <taxon>Mollusca</taxon>
        <taxon>Gastropoda</taxon>
        <taxon>Caenogastropoda</taxon>
        <taxon>Architaenioglossa</taxon>
        <taxon>Ampullarioidea</taxon>
        <taxon>Ampullariidae</taxon>
        <taxon>Pomacea</taxon>
    </lineage>
</organism>
<dbReference type="OrthoDB" id="6138578at2759"/>
<gene>
    <name evidence="2" type="ORF">C0Q70_15079</name>
</gene>
<dbReference type="Proteomes" id="UP000245119">
    <property type="component" value="Linkage Group LG9"/>
</dbReference>